<gene>
    <name evidence="1" type="ORF">EST38_g1036</name>
</gene>
<dbReference type="EMBL" id="SDEE01000013">
    <property type="protein sequence ID" value="RXW24821.1"/>
    <property type="molecule type" value="Genomic_DNA"/>
</dbReference>
<organism evidence="1 2">
    <name type="scientific">Candolleomyces aberdarensis</name>
    <dbReference type="NCBI Taxonomy" id="2316362"/>
    <lineage>
        <taxon>Eukaryota</taxon>
        <taxon>Fungi</taxon>
        <taxon>Dikarya</taxon>
        <taxon>Basidiomycota</taxon>
        <taxon>Agaricomycotina</taxon>
        <taxon>Agaricomycetes</taxon>
        <taxon>Agaricomycetidae</taxon>
        <taxon>Agaricales</taxon>
        <taxon>Agaricineae</taxon>
        <taxon>Psathyrellaceae</taxon>
        <taxon>Candolleomyces</taxon>
    </lineage>
</organism>
<accession>A0A4Q2DY53</accession>
<evidence type="ECO:0000313" key="2">
    <source>
        <dbReference type="Proteomes" id="UP000290288"/>
    </source>
</evidence>
<protein>
    <submittedName>
        <fullName evidence="1">Uncharacterized protein</fullName>
    </submittedName>
</protein>
<reference evidence="1 2" key="1">
    <citation type="submission" date="2019-01" db="EMBL/GenBank/DDBJ databases">
        <title>Draft genome sequence of Psathyrella aberdarensis IHI B618.</title>
        <authorList>
            <person name="Buettner E."/>
            <person name="Kellner H."/>
        </authorList>
    </citation>
    <scope>NUCLEOTIDE SEQUENCE [LARGE SCALE GENOMIC DNA]</scope>
    <source>
        <strain evidence="1 2">IHI B618</strain>
    </source>
</reference>
<sequence>MDFPESGYLAGANTFSGLTHISISGGSPALYDCVFILSQCTSAVQAEFGTIAAPPYDPNPGNYTSIAQVNRTCLPELRSLTLVASSDVEAFLPHFECPGLLRLLMSNGPIDLTGEGLQLSNYHFPAVQAFLSRAPDLKQVVIVNNVRWKDARMYFSPKHCRAILDIPAVDVKARLPRGPGQRQNRELPSNDLGFRVCNHGKQAFAHVRKGEIGNLPDLEQAGTPFWNETDDIEEWMVPGCPTENEAT</sequence>
<comment type="caution">
    <text evidence="1">The sequence shown here is derived from an EMBL/GenBank/DDBJ whole genome shotgun (WGS) entry which is preliminary data.</text>
</comment>
<proteinExistence type="predicted"/>
<name>A0A4Q2DY53_9AGAR</name>
<keyword evidence="2" id="KW-1185">Reference proteome</keyword>
<dbReference type="AlphaFoldDB" id="A0A4Q2DY53"/>
<evidence type="ECO:0000313" key="1">
    <source>
        <dbReference type="EMBL" id="RXW24821.1"/>
    </source>
</evidence>
<dbReference type="Proteomes" id="UP000290288">
    <property type="component" value="Unassembled WGS sequence"/>
</dbReference>